<dbReference type="SUPFAM" id="SSF47928">
    <property type="entry name" value="N-terminal domain of the delta subunit of the F1F0-ATP synthase"/>
    <property type="match status" value="1"/>
</dbReference>
<dbReference type="GO" id="GO:0046933">
    <property type="term" value="F:proton-transporting ATP synthase activity, rotational mechanism"/>
    <property type="evidence" value="ECO:0007669"/>
    <property type="project" value="InterPro"/>
</dbReference>
<dbReference type="GO" id="GO:0016020">
    <property type="term" value="C:membrane"/>
    <property type="evidence" value="ECO:0007669"/>
    <property type="project" value="UniProtKB-SubCell"/>
</dbReference>
<dbReference type="Pfam" id="PF00213">
    <property type="entry name" value="OSCP"/>
    <property type="match status" value="1"/>
</dbReference>
<protein>
    <recommendedName>
        <fullName evidence="8">F-type ATPase subunit delta</fullName>
    </recommendedName>
</protein>
<dbReference type="AlphaFoldDB" id="A0A7V2SK95"/>
<evidence type="ECO:0000256" key="4">
    <source>
        <dbReference type="ARBA" id="ARBA00023065"/>
    </source>
</evidence>
<sequence length="129" mass="14989">MNELIAKRYAKALRELVPEKELPDQLRLLRELQASFEAPEVDEIVRSPLVRGTEKFRLLVEPLKEKLDPRLYRLLEVMSEKGRLDLVPALAEILDYEIKRLQNRFEGTVEADSKLPKEKLAELESVLAH</sequence>
<reference evidence="7" key="1">
    <citation type="journal article" date="2020" name="mSystems">
        <title>Genome- and Community-Level Interaction Insights into Carbon Utilization and Element Cycling Functions of Hydrothermarchaeota in Hydrothermal Sediment.</title>
        <authorList>
            <person name="Zhou Z."/>
            <person name="Liu Y."/>
            <person name="Xu W."/>
            <person name="Pan J."/>
            <person name="Luo Z.H."/>
            <person name="Li M."/>
        </authorList>
    </citation>
    <scope>NUCLEOTIDE SEQUENCE [LARGE SCALE GENOMIC DNA]</scope>
    <source>
        <strain evidence="7">HyVt-513</strain>
    </source>
</reference>
<keyword evidence="2" id="KW-0813">Transport</keyword>
<evidence type="ECO:0000256" key="5">
    <source>
        <dbReference type="ARBA" id="ARBA00023136"/>
    </source>
</evidence>
<dbReference type="EMBL" id="DRNO01000262">
    <property type="protein sequence ID" value="HFC03985.1"/>
    <property type="molecule type" value="Genomic_DNA"/>
</dbReference>
<evidence type="ECO:0000256" key="2">
    <source>
        <dbReference type="ARBA" id="ARBA00022448"/>
    </source>
</evidence>
<organism evidence="7">
    <name type="scientific">Nitratifractor salsuginis</name>
    <dbReference type="NCBI Taxonomy" id="269261"/>
    <lineage>
        <taxon>Bacteria</taxon>
        <taxon>Pseudomonadati</taxon>
        <taxon>Campylobacterota</taxon>
        <taxon>Epsilonproteobacteria</taxon>
        <taxon>Campylobacterales</taxon>
        <taxon>Sulfurovaceae</taxon>
        <taxon>Nitratifractor</taxon>
    </lineage>
</organism>
<evidence type="ECO:0000256" key="6">
    <source>
        <dbReference type="ARBA" id="ARBA00023310"/>
    </source>
</evidence>
<accession>A0A7V2SK95</accession>
<keyword evidence="6" id="KW-0066">ATP synthesis</keyword>
<dbReference type="Proteomes" id="UP000885722">
    <property type="component" value="Unassembled WGS sequence"/>
</dbReference>
<evidence type="ECO:0000256" key="3">
    <source>
        <dbReference type="ARBA" id="ARBA00022781"/>
    </source>
</evidence>
<dbReference type="InterPro" id="IPR026015">
    <property type="entry name" value="ATP_synth_OSCP/delta_N_sf"/>
</dbReference>
<comment type="caution">
    <text evidence="7">The sequence shown here is derived from an EMBL/GenBank/DDBJ whole genome shotgun (WGS) entry which is preliminary data.</text>
</comment>
<name>A0A7V2SK95_9BACT</name>
<keyword evidence="3" id="KW-0375">Hydrogen ion transport</keyword>
<dbReference type="Gene3D" id="1.10.520.20">
    <property type="entry name" value="N-terminal domain of the delta subunit of the F1F0-ATP synthase"/>
    <property type="match status" value="1"/>
</dbReference>
<evidence type="ECO:0008006" key="8">
    <source>
        <dbReference type="Google" id="ProtNLM"/>
    </source>
</evidence>
<keyword evidence="5" id="KW-0472">Membrane</keyword>
<keyword evidence="4" id="KW-0406">Ion transport</keyword>
<dbReference type="InterPro" id="IPR000711">
    <property type="entry name" value="ATPase_OSCP/dsu"/>
</dbReference>
<feature type="non-terminal residue" evidence="7">
    <location>
        <position position="129"/>
    </location>
</feature>
<evidence type="ECO:0000256" key="1">
    <source>
        <dbReference type="ARBA" id="ARBA00004370"/>
    </source>
</evidence>
<comment type="subcellular location">
    <subcellularLocation>
        <location evidence="1">Membrane</location>
    </subcellularLocation>
</comment>
<evidence type="ECO:0000313" key="7">
    <source>
        <dbReference type="EMBL" id="HFC03985.1"/>
    </source>
</evidence>
<proteinExistence type="predicted"/>
<gene>
    <name evidence="7" type="ORF">ENJ74_03850</name>
</gene>